<feature type="domain" description="EF-hand" evidence="5">
    <location>
        <begin position="455"/>
        <end position="490"/>
    </location>
</feature>
<feature type="compositionally biased region" description="Acidic residues" evidence="4">
    <location>
        <begin position="293"/>
        <end position="307"/>
    </location>
</feature>
<dbReference type="Pfam" id="PF13499">
    <property type="entry name" value="EF-hand_7"/>
    <property type="match status" value="2"/>
</dbReference>
<keyword evidence="2" id="KW-0677">Repeat</keyword>
<dbReference type="PROSITE" id="PS00018">
    <property type="entry name" value="EF_HAND_1"/>
    <property type="match status" value="2"/>
</dbReference>
<dbReference type="GO" id="GO:0005509">
    <property type="term" value="F:calcium ion binding"/>
    <property type="evidence" value="ECO:0007669"/>
    <property type="project" value="InterPro"/>
</dbReference>
<protein>
    <submittedName>
        <fullName evidence="6">Ef hand family protein</fullName>
    </submittedName>
</protein>
<organism evidence="6 7">
    <name type="scientific">Stylonychia lemnae</name>
    <name type="common">Ciliate</name>
    <dbReference type="NCBI Taxonomy" id="5949"/>
    <lineage>
        <taxon>Eukaryota</taxon>
        <taxon>Sar</taxon>
        <taxon>Alveolata</taxon>
        <taxon>Ciliophora</taxon>
        <taxon>Intramacronucleata</taxon>
        <taxon>Spirotrichea</taxon>
        <taxon>Stichotrichia</taxon>
        <taxon>Sporadotrichida</taxon>
        <taxon>Oxytrichidae</taxon>
        <taxon>Stylonychinae</taxon>
        <taxon>Stylonychia</taxon>
    </lineage>
</organism>
<feature type="compositionally biased region" description="Basic residues" evidence="4">
    <location>
        <begin position="269"/>
        <end position="283"/>
    </location>
</feature>
<feature type="domain" description="EF-hand" evidence="5">
    <location>
        <begin position="71"/>
        <end position="106"/>
    </location>
</feature>
<evidence type="ECO:0000313" key="6">
    <source>
        <dbReference type="EMBL" id="CDW75672.1"/>
    </source>
</evidence>
<dbReference type="InterPro" id="IPR018247">
    <property type="entry name" value="EF_Hand_1_Ca_BS"/>
</dbReference>
<evidence type="ECO:0000313" key="7">
    <source>
        <dbReference type="Proteomes" id="UP000039865"/>
    </source>
</evidence>
<dbReference type="PANTHER" id="PTHR34524">
    <property type="entry name" value="CALCYPHOSIN"/>
    <property type="match status" value="1"/>
</dbReference>
<gene>
    <name evidence="6" type="primary">Contig6183.g6611</name>
    <name evidence="6" type="ORF">STYLEM_4665</name>
</gene>
<name>A0A078A1F3_STYLE</name>
<dbReference type="EMBL" id="CCKQ01004512">
    <property type="protein sequence ID" value="CDW75672.1"/>
    <property type="molecule type" value="Genomic_DNA"/>
</dbReference>
<proteinExistence type="predicted"/>
<dbReference type="InterPro" id="IPR002048">
    <property type="entry name" value="EF_hand_dom"/>
</dbReference>
<feature type="domain" description="EF-hand" evidence="5">
    <location>
        <begin position="194"/>
        <end position="229"/>
    </location>
</feature>
<dbReference type="InterPro" id="IPR051581">
    <property type="entry name" value="Ca-bind"/>
</dbReference>
<dbReference type="SUPFAM" id="SSF47473">
    <property type="entry name" value="EF-hand"/>
    <property type="match status" value="2"/>
</dbReference>
<dbReference type="Gene3D" id="1.10.238.10">
    <property type="entry name" value="EF-hand"/>
    <property type="match status" value="4"/>
</dbReference>
<keyword evidence="1" id="KW-0479">Metal-binding</keyword>
<dbReference type="AlphaFoldDB" id="A0A078A1F3"/>
<dbReference type="OMA" id="FFELYNV"/>
<feature type="compositionally biased region" description="Basic and acidic residues" evidence="4">
    <location>
        <begin position="315"/>
        <end position="325"/>
    </location>
</feature>
<evidence type="ECO:0000256" key="3">
    <source>
        <dbReference type="ARBA" id="ARBA00022837"/>
    </source>
</evidence>
<feature type="compositionally biased region" description="Polar residues" evidence="4">
    <location>
        <begin position="366"/>
        <end position="380"/>
    </location>
</feature>
<dbReference type="Proteomes" id="UP000039865">
    <property type="component" value="Unassembled WGS sequence"/>
</dbReference>
<evidence type="ECO:0000256" key="4">
    <source>
        <dbReference type="SAM" id="MobiDB-lite"/>
    </source>
</evidence>
<dbReference type="PROSITE" id="PS50222">
    <property type="entry name" value="EF_HAND_2"/>
    <property type="match status" value="5"/>
</dbReference>
<feature type="region of interest" description="Disordered" evidence="4">
    <location>
        <begin position="258"/>
        <end position="386"/>
    </location>
</feature>
<dbReference type="PANTHER" id="PTHR34524:SF6">
    <property type="entry name" value="CALCYPHOSINE LIKE"/>
    <property type="match status" value="1"/>
</dbReference>
<keyword evidence="3" id="KW-0106">Calcium</keyword>
<accession>A0A078A1F3</accession>
<evidence type="ECO:0000256" key="2">
    <source>
        <dbReference type="ARBA" id="ARBA00022737"/>
    </source>
</evidence>
<keyword evidence="7" id="KW-1185">Reference proteome</keyword>
<dbReference type="InParanoid" id="A0A078A1F3"/>
<dbReference type="OrthoDB" id="311026at2759"/>
<dbReference type="Pfam" id="PF13833">
    <property type="entry name" value="EF-hand_8"/>
    <property type="match status" value="1"/>
</dbReference>
<feature type="domain" description="EF-hand" evidence="5">
    <location>
        <begin position="576"/>
        <end position="611"/>
    </location>
</feature>
<dbReference type="CDD" id="cd00051">
    <property type="entry name" value="EFh"/>
    <property type="match status" value="2"/>
</dbReference>
<feature type="domain" description="EF-hand" evidence="5">
    <location>
        <begin position="549"/>
        <end position="575"/>
    </location>
</feature>
<dbReference type="SMART" id="SM00054">
    <property type="entry name" value="EFh"/>
    <property type="match status" value="7"/>
</dbReference>
<sequence>MLGYSSEKKLLALFEAIRDGEQYQESLRQRLCSKPGFAPYSAFMRIDRDGDEKLRTTEILDFFSDNREYTIRFSDCEQLIKYYDLDRDLCLSYQEFQQVILPCEDNGLRNLALGRAPFRVPRYEKLPVDMEYQLNSLMYSEIKFLRKLQDLRQDLALSYDFSTYAAFRTVDRYNYGAIDADSLKTFYKLNNKFLSDKESIAIVRRIDTDGDSKISYSEFSDFINNQLDKSALLYEAPKKLSESQANYGFKNDQSLLIRENNATPLKPAAQKKRSQTTEKKKRNQVQFERENEQINEENQEEEEEEAQPENQNDQSQEKIEAKNEESQEQEEENNNFQTPSKKNDDQNDNGLQFKSELKTAEKSDLDQSPDQNQSQMNKSELSVEKSRPSYSNYRVVNLIEDVLRLEKQLENSKQILALKSDFNLFDGFKVFDNLGLGYINELDFKKALSEIGIYATYDEVSLFFKRYDTDRDGRLRFSEFINALLPNDHYHASLVNRRSSNLVRSIQRDDCFTFSTRLQFQDLFRTHLSVERQLDLIRNKEKYISSSTFDQLDLNKDGRVTRFEVQKWLEDSRIYANQNDLDLLMKKFDSDKDGRISYSELADELRPRNPVY</sequence>
<dbReference type="InterPro" id="IPR011992">
    <property type="entry name" value="EF-hand-dom_pair"/>
</dbReference>
<feature type="compositionally biased region" description="Basic and acidic residues" evidence="4">
    <location>
        <begin position="355"/>
        <end position="365"/>
    </location>
</feature>
<evidence type="ECO:0000256" key="1">
    <source>
        <dbReference type="ARBA" id="ARBA00022723"/>
    </source>
</evidence>
<reference evidence="6 7" key="1">
    <citation type="submission" date="2014-06" db="EMBL/GenBank/DDBJ databases">
        <authorList>
            <person name="Swart Estienne"/>
        </authorList>
    </citation>
    <scope>NUCLEOTIDE SEQUENCE [LARGE SCALE GENOMIC DNA]</scope>
    <source>
        <strain evidence="6 7">130c</strain>
    </source>
</reference>
<evidence type="ECO:0000259" key="5">
    <source>
        <dbReference type="PROSITE" id="PS50222"/>
    </source>
</evidence>